<evidence type="ECO:0000256" key="3">
    <source>
        <dbReference type="ARBA" id="ARBA00023237"/>
    </source>
</evidence>
<keyword evidence="3" id="KW-0998">Cell outer membrane</keyword>
<keyword evidence="2" id="KW-0472">Membrane</keyword>
<dbReference type="Pfam" id="PF13525">
    <property type="entry name" value="YfiO"/>
    <property type="match status" value="1"/>
</dbReference>
<organism evidence="5">
    <name type="scientific">marine metagenome</name>
    <dbReference type="NCBI Taxonomy" id="408172"/>
    <lineage>
        <taxon>unclassified sequences</taxon>
        <taxon>metagenomes</taxon>
        <taxon>ecological metagenomes</taxon>
    </lineage>
</organism>
<dbReference type="InterPro" id="IPR017689">
    <property type="entry name" value="BamD"/>
</dbReference>
<feature type="domain" description="Outer membrane lipoprotein BamD-like" evidence="4">
    <location>
        <begin position="36"/>
        <end position="156"/>
    </location>
</feature>
<dbReference type="InterPro" id="IPR011990">
    <property type="entry name" value="TPR-like_helical_dom_sf"/>
</dbReference>
<evidence type="ECO:0000259" key="4">
    <source>
        <dbReference type="Pfam" id="PF13525"/>
    </source>
</evidence>
<dbReference type="NCBIfam" id="TIGR03302">
    <property type="entry name" value="OM_YfiO"/>
    <property type="match status" value="1"/>
</dbReference>
<evidence type="ECO:0000256" key="1">
    <source>
        <dbReference type="ARBA" id="ARBA00022729"/>
    </source>
</evidence>
<keyword evidence="1" id="KW-0732">Signal</keyword>
<dbReference type="SUPFAM" id="SSF48452">
    <property type="entry name" value="TPR-like"/>
    <property type="match status" value="1"/>
</dbReference>
<dbReference type="InterPro" id="IPR039565">
    <property type="entry name" value="BamD-like"/>
</dbReference>
<dbReference type="EMBL" id="UINC01139076">
    <property type="protein sequence ID" value="SVD25403.1"/>
    <property type="molecule type" value="Genomic_DNA"/>
</dbReference>
<protein>
    <recommendedName>
        <fullName evidence="4">Outer membrane lipoprotein BamD-like domain-containing protein</fullName>
    </recommendedName>
</protein>
<accession>A0A382TTU0</accession>
<name>A0A382TTU0_9ZZZZ</name>
<reference evidence="5" key="1">
    <citation type="submission" date="2018-05" db="EMBL/GenBank/DDBJ databases">
        <authorList>
            <person name="Lanie J.A."/>
            <person name="Ng W.-L."/>
            <person name="Kazmierczak K.M."/>
            <person name="Andrzejewski T.M."/>
            <person name="Davidsen T.M."/>
            <person name="Wayne K.J."/>
            <person name="Tettelin H."/>
            <person name="Glass J.I."/>
            <person name="Rusch D."/>
            <person name="Podicherti R."/>
            <person name="Tsui H.-C.T."/>
            <person name="Winkler M.E."/>
        </authorList>
    </citation>
    <scope>NUCLEOTIDE SEQUENCE</scope>
</reference>
<sequence>MKFHLVYLIIVLLFLNTSCSKEKEKKVSIVEEESLEMQMINAYNNGLRELDEGDPIYAAKKFNEAELLYPQSIWAPRAALMAAYSYFSYSYYSDAVLELEKFLDKYKNHPRRDYAYYLLALSHYDQIIDETKDLNEILTAKKYFEIIIQEYPNTDF</sequence>
<feature type="non-terminal residue" evidence="5">
    <location>
        <position position="156"/>
    </location>
</feature>
<dbReference type="AlphaFoldDB" id="A0A382TTU0"/>
<gene>
    <name evidence="5" type="ORF">METZ01_LOCUS378257</name>
</gene>
<dbReference type="Gene3D" id="1.25.40.10">
    <property type="entry name" value="Tetratricopeptide repeat domain"/>
    <property type="match status" value="1"/>
</dbReference>
<proteinExistence type="predicted"/>
<evidence type="ECO:0000256" key="2">
    <source>
        <dbReference type="ARBA" id="ARBA00023136"/>
    </source>
</evidence>
<evidence type="ECO:0000313" key="5">
    <source>
        <dbReference type="EMBL" id="SVD25403.1"/>
    </source>
</evidence>